<feature type="transmembrane region" description="Helical" evidence="1">
    <location>
        <begin position="105"/>
        <end position="130"/>
    </location>
</feature>
<feature type="transmembrane region" description="Helical" evidence="1">
    <location>
        <begin position="151"/>
        <end position="172"/>
    </location>
</feature>
<keyword evidence="3" id="KW-1185">Reference proteome</keyword>
<accession>F1TGK1</accession>
<name>F1TGK1_9FIRM</name>
<sequence length="313" mass="34989">MRGLVVNESMKIYSQKLTWILLLLLVAITIAASVVGKTDGIKTNTGNWRAETTQLVRQYEERLKISELSSTLRADAENKLMIAEYRLVNDIPTPPGNPWSALLNFSGLVEIVIIFAIIIAADMVAGEYTAGTMKLLLIRPHSRTKILFSKYIAVSLFAIVMLALLVVCGYATNVMLYGPSDIHKTDLFLNQHGQIIQQKVVMQVIKMYGLSIFPIMEYVTFAFAISTILRNSALSVGISLFIMIAGNSMIEVTAKMEWLKYLPFANSDISLYLFNLPARPEMTLSFSISVLIVYIIALSLISWLIFTKRDVSM</sequence>
<dbReference type="EMBL" id="ACXX02000013">
    <property type="protein sequence ID" value="EGD46566.1"/>
    <property type="molecule type" value="Genomic_DNA"/>
</dbReference>
<dbReference type="STRING" id="588581.Cpap_0819"/>
<dbReference type="OrthoDB" id="2024038at2"/>
<dbReference type="Pfam" id="PF12679">
    <property type="entry name" value="ABC2_membrane_2"/>
    <property type="match status" value="1"/>
</dbReference>
<evidence type="ECO:0000256" key="1">
    <source>
        <dbReference type="SAM" id="Phobius"/>
    </source>
</evidence>
<dbReference type="PANTHER" id="PTHR37305">
    <property type="entry name" value="INTEGRAL MEMBRANE PROTEIN-RELATED"/>
    <property type="match status" value="1"/>
</dbReference>
<dbReference type="PANTHER" id="PTHR37305:SF1">
    <property type="entry name" value="MEMBRANE PROTEIN"/>
    <property type="match status" value="1"/>
</dbReference>
<dbReference type="GO" id="GO:0140359">
    <property type="term" value="F:ABC-type transporter activity"/>
    <property type="evidence" value="ECO:0007669"/>
    <property type="project" value="InterPro"/>
</dbReference>
<feature type="transmembrane region" description="Helical" evidence="1">
    <location>
        <begin position="207"/>
        <end position="225"/>
    </location>
</feature>
<keyword evidence="1" id="KW-0472">Membrane</keyword>
<evidence type="ECO:0000313" key="3">
    <source>
        <dbReference type="Proteomes" id="UP000003860"/>
    </source>
</evidence>
<dbReference type="Proteomes" id="UP000003860">
    <property type="component" value="Unassembled WGS sequence"/>
</dbReference>
<evidence type="ECO:0008006" key="4">
    <source>
        <dbReference type="Google" id="ProtNLM"/>
    </source>
</evidence>
<feature type="transmembrane region" description="Helical" evidence="1">
    <location>
        <begin position="284"/>
        <end position="306"/>
    </location>
</feature>
<comment type="caution">
    <text evidence="2">The sequence shown here is derived from an EMBL/GenBank/DDBJ whole genome shotgun (WGS) entry which is preliminary data.</text>
</comment>
<organism evidence="2 3">
    <name type="scientific">Ruminiclostridium papyrosolvens DSM 2782</name>
    <dbReference type="NCBI Taxonomy" id="588581"/>
    <lineage>
        <taxon>Bacteria</taxon>
        <taxon>Bacillati</taxon>
        <taxon>Bacillota</taxon>
        <taxon>Clostridia</taxon>
        <taxon>Eubacteriales</taxon>
        <taxon>Oscillospiraceae</taxon>
        <taxon>Ruminiclostridium</taxon>
    </lineage>
</organism>
<feature type="transmembrane region" description="Helical" evidence="1">
    <location>
        <begin position="232"/>
        <end position="250"/>
    </location>
</feature>
<evidence type="ECO:0000313" key="2">
    <source>
        <dbReference type="EMBL" id="EGD46566.1"/>
    </source>
</evidence>
<dbReference type="RefSeq" id="WP_004621310.1">
    <property type="nucleotide sequence ID" value="NZ_ACXX02000013.1"/>
</dbReference>
<gene>
    <name evidence="2" type="ORF">Cpap_0819</name>
</gene>
<keyword evidence="1" id="KW-0812">Transmembrane</keyword>
<proteinExistence type="predicted"/>
<protein>
    <recommendedName>
        <fullName evidence="4">ABC transporter permease</fullName>
    </recommendedName>
</protein>
<dbReference type="GO" id="GO:0005886">
    <property type="term" value="C:plasma membrane"/>
    <property type="evidence" value="ECO:0007669"/>
    <property type="project" value="UniProtKB-SubCell"/>
</dbReference>
<keyword evidence="1" id="KW-1133">Transmembrane helix</keyword>
<dbReference type="AlphaFoldDB" id="F1TGK1"/>
<dbReference type="eggNOG" id="COG1277">
    <property type="taxonomic scope" value="Bacteria"/>
</dbReference>
<reference evidence="2" key="1">
    <citation type="submission" date="2009-07" db="EMBL/GenBank/DDBJ databases">
        <authorList>
            <consortium name="US DOE Joint Genome Institute (JGI-PGF)"/>
            <person name="Lucas S."/>
            <person name="Copeland A."/>
            <person name="Lapidus A."/>
            <person name="Glavina del Rio T."/>
            <person name="Tice H."/>
            <person name="Bruce D."/>
            <person name="Goodwin L."/>
            <person name="Pitluck S."/>
            <person name="Larimer F."/>
            <person name="Land M.L."/>
            <person name="Mouttaki H."/>
            <person name="He Z."/>
            <person name="Zhou J."/>
            <person name="Hemme C.L."/>
        </authorList>
    </citation>
    <scope>NUCLEOTIDE SEQUENCE</scope>
    <source>
        <strain evidence="2">DSM 2782</strain>
    </source>
</reference>
<reference evidence="2" key="2">
    <citation type="submission" date="2011-01" db="EMBL/GenBank/DDBJ databases">
        <title>The Non-contiguous Finished genome of Clostridium papyrosolvens.</title>
        <authorList>
            <person name="Lucas S."/>
            <person name="Copeland A."/>
            <person name="Lapidus A."/>
            <person name="Cheng J.-F."/>
            <person name="Goodwin L."/>
            <person name="Pitluck S."/>
            <person name="Misra M."/>
            <person name="Chertkov O."/>
            <person name="Detter J.C."/>
            <person name="Han C."/>
            <person name="Tapia R."/>
            <person name="Land M."/>
            <person name="Hauser L."/>
            <person name="Kyrpides N."/>
            <person name="Ivanova N."/>
            <person name="Pagani I."/>
            <person name="Mouttaki H."/>
            <person name="He Z."/>
            <person name="Zhou J."/>
            <person name="Hemme C.L."/>
            <person name="Woyke T."/>
        </authorList>
    </citation>
    <scope>NUCLEOTIDE SEQUENCE [LARGE SCALE GENOMIC DNA]</scope>
    <source>
        <strain evidence="2">DSM 2782</strain>
    </source>
</reference>